<gene>
    <name evidence="2" type="ORF">IP91_01144</name>
</gene>
<dbReference type="RefSeq" id="WP_145647759.1">
    <property type="nucleotide sequence ID" value="NZ_VLLB01000001.1"/>
</dbReference>
<proteinExistence type="predicted"/>
<feature type="transmembrane region" description="Helical" evidence="1">
    <location>
        <begin position="32"/>
        <end position="51"/>
    </location>
</feature>
<dbReference type="OrthoDB" id="8708618at2"/>
<dbReference type="EMBL" id="VLLB01000001">
    <property type="protein sequence ID" value="TWI70064.1"/>
    <property type="molecule type" value="Genomic_DNA"/>
</dbReference>
<feature type="transmembrane region" description="Helical" evidence="1">
    <location>
        <begin position="232"/>
        <end position="257"/>
    </location>
</feature>
<reference evidence="2 3" key="1">
    <citation type="journal article" date="2015" name="Stand. Genomic Sci.">
        <title>Genomic Encyclopedia of Bacterial and Archaeal Type Strains, Phase III: the genomes of soil and plant-associated and newly described type strains.</title>
        <authorList>
            <person name="Whitman W.B."/>
            <person name="Woyke T."/>
            <person name="Klenk H.P."/>
            <person name="Zhou Y."/>
            <person name="Lilburn T.G."/>
            <person name="Beck B.J."/>
            <person name="De Vos P."/>
            <person name="Vandamme P."/>
            <person name="Eisen J.A."/>
            <person name="Garrity G."/>
            <person name="Hugenholtz P."/>
            <person name="Kyrpides N.C."/>
        </authorList>
    </citation>
    <scope>NUCLEOTIDE SEQUENCE [LARGE SCALE GENOMIC DNA]</scope>
    <source>
        <strain evidence="2 3">CGMCC 1.10822</strain>
    </source>
</reference>
<feature type="transmembrane region" description="Helical" evidence="1">
    <location>
        <begin position="63"/>
        <end position="86"/>
    </location>
</feature>
<keyword evidence="1" id="KW-0812">Transmembrane</keyword>
<evidence type="ECO:0000313" key="3">
    <source>
        <dbReference type="Proteomes" id="UP000318431"/>
    </source>
</evidence>
<feature type="transmembrane region" description="Helical" evidence="1">
    <location>
        <begin position="117"/>
        <end position="144"/>
    </location>
</feature>
<evidence type="ECO:0000256" key="1">
    <source>
        <dbReference type="SAM" id="Phobius"/>
    </source>
</evidence>
<evidence type="ECO:0000313" key="2">
    <source>
        <dbReference type="EMBL" id="TWI70064.1"/>
    </source>
</evidence>
<name>A0A562RNA9_9BURK</name>
<comment type="caution">
    <text evidence="2">The sequence shown here is derived from an EMBL/GenBank/DDBJ whole genome shotgun (WGS) entry which is preliminary data.</text>
</comment>
<keyword evidence="1" id="KW-0472">Membrane</keyword>
<dbReference type="Proteomes" id="UP000318431">
    <property type="component" value="Unassembled WGS sequence"/>
</dbReference>
<keyword evidence="3" id="KW-1185">Reference proteome</keyword>
<sequence length="279" mass="30022">MPKNAFHTWSSASREALTCLGLGLRDSRHAGLWWRSALGSIAVVLFWMWLYCRFAGFFQELSVVAALLGVGGLFSLGILDFGPGLASGPATLSNMGSVLNVHALAGLGQTLLAVAQVALAAIALVAFVYLLIFVACALGTLRVLAPWMYLRRAREVAGRRYPNWQVPAALPAARSGWRRFLALLALFIPVWAAIVVLRSLIAFSVRSLYAPAAAGLLDTDQQRALAEAQRPAIVILGLLLCLMMLVPVLNLLVPAVLCSSVCHLQRRGWMRAHPAASAI</sequence>
<feature type="transmembrane region" description="Helical" evidence="1">
    <location>
        <begin position="180"/>
        <end position="201"/>
    </location>
</feature>
<protein>
    <recommendedName>
        <fullName evidence="4">Glycerophosphoryl diester phosphodiesterase membrane domain-containing protein</fullName>
    </recommendedName>
</protein>
<evidence type="ECO:0008006" key="4">
    <source>
        <dbReference type="Google" id="ProtNLM"/>
    </source>
</evidence>
<dbReference type="AlphaFoldDB" id="A0A562RNA9"/>
<keyword evidence="1" id="KW-1133">Transmembrane helix</keyword>
<accession>A0A562RNA9</accession>
<organism evidence="2 3">
    <name type="scientific">Pseudoduganella lurida</name>
    <dbReference type="NCBI Taxonomy" id="1036180"/>
    <lineage>
        <taxon>Bacteria</taxon>
        <taxon>Pseudomonadati</taxon>
        <taxon>Pseudomonadota</taxon>
        <taxon>Betaproteobacteria</taxon>
        <taxon>Burkholderiales</taxon>
        <taxon>Oxalobacteraceae</taxon>
        <taxon>Telluria group</taxon>
        <taxon>Pseudoduganella</taxon>
    </lineage>
</organism>